<feature type="topological domain" description="Cytoplasmic" evidence="27">
    <location>
        <begin position="89"/>
        <end position="115"/>
    </location>
</feature>
<evidence type="ECO:0000256" key="7">
    <source>
        <dbReference type="ARBA" id="ARBA00022692"/>
    </source>
</evidence>
<dbReference type="PANTHER" id="PTHR15458">
    <property type="entry name" value="PHOSPHATIDYLETHANOLAMINE N-METHYLTRANSFERASE"/>
    <property type="match status" value="1"/>
</dbReference>
<feature type="topological domain" description="Lumenal" evidence="27">
    <location>
        <begin position="56"/>
        <end position="67"/>
    </location>
</feature>
<dbReference type="GO" id="GO:0031966">
    <property type="term" value="C:mitochondrial membrane"/>
    <property type="evidence" value="ECO:0007669"/>
    <property type="project" value="UniProtKB-SubCell"/>
</dbReference>
<evidence type="ECO:0000256" key="16">
    <source>
        <dbReference type="ARBA" id="ARBA00050744"/>
    </source>
</evidence>
<evidence type="ECO:0000256" key="20">
    <source>
        <dbReference type="ARBA" id="ARBA00051210"/>
    </source>
</evidence>
<dbReference type="GO" id="GO:0000773">
    <property type="term" value="F:phosphatidyl-N-methylethanolamine N-methyltransferase activity"/>
    <property type="evidence" value="ECO:0007669"/>
    <property type="project" value="UniProtKB-UniRule"/>
</dbReference>
<feature type="transmembrane region" description="Helical" evidence="29">
    <location>
        <begin position="111"/>
        <end position="140"/>
    </location>
</feature>
<evidence type="ECO:0000313" key="31">
    <source>
        <dbReference type="Proteomes" id="UP000009136"/>
    </source>
</evidence>
<keyword evidence="14 27" id="KW-1208">Phospholipid metabolism</keyword>
<comment type="catalytic activity">
    <reaction evidence="15">
        <text>1-hexadecanoyl-2-(4Z,7Z,10Z,13Z,16Z,19Z-docosahexaenoyl)-sn-glycero-3-phospho-N,N-dimethylethanolamine + S-adenosyl-L-methionine = 1-hexadecanoyl-2-(4Z,7Z,10Z,13Z,16Z,19Z-docosahexaenoyl)-sn-glycero-3-phosphocholine + S-adenosyl-L-homocysteine + H(+)</text>
        <dbReference type="Rhea" id="RHEA:70771"/>
        <dbReference type="ChEBI" id="CHEBI:15378"/>
        <dbReference type="ChEBI" id="CHEBI:57856"/>
        <dbReference type="ChEBI" id="CHEBI:59789"/>
        <dbReference type="ChEBI" id="CHEBI:74963"/>
        <dbReference type="ChEBI" id="CHEBI:189862"/>
    </reaction>
    <physiologicalReaction direction="left-to-right" evidence="15">
        <dbReference type="Rhea" id="RHEA:70772"/>
    </physiologicalReaction>
</comment>
<gene>
    <name evidence="27 30" type="primary">PEMT</name>
</gene>
<evidence type="ECO:0000313" key="30">
    <source>
        <dbReference type="Ensembl" id="ENSBTAP00000100534.1"/>
    </source>
</evidence>
<evidence type="ECO:0000256" key="26">
    <source>
        <dbReference type="ARBA" id="ARBA00052148"/>
    </source>
</evidence>
<evidence type="ECO:0000256" key="14">
    <source>
        <dbReference type="ARBA" id="ARBA00023264"/>
    </source>
</evidence>
<comment type="catalytic activity">
    <reaction evidence="17">
        <text>1,2-di-(9Z,12Z-octadecadienoyl)-sn-glycero-3-phosphoethanolamine + S-adenosyl-L-methionine = 1,2-di-(9Z,12Z-octadecadienoyl)-sn-glycero-3-phospho-N-methylethanolamine + S-adenosyl-L-homocysteine + H(+)</text>
        <dbReference type="Rhea" id="RHEA:70739"/>
        <dbReference type="ChEBI" id="CHEBI:15378"/>
        <dbReference type="ChEBI" id="CHEBI:57856"/>
        <dbReference type="ChEBI" id="CHEBI:59789"/>
        <dbReference type="ChEBI" id="CHEBI:172403"/>
        <dbReference type="ChEBI" id="CHEBI:189848"/>
    </reaction>
    <physiologicalReaction direction="left-to-right" evidence="17">
        <dbReference type="Rhea" id="RHEA:70740"/>
    </physiologicalReaction>
</comment>
<evidence type="ECO:0000256" key="18">
    <source>
        <dbReference type="ARBA" id="ARBA00050814"/>
    </source>
</evidence>
<comment type="pathway">
    <text evidence="1 27">Phospholipid metabolism; phosphatidylcholine biosynthesis.</text>
</comment>
<evidence type="ECO:0000256" key="12">
    <source>
        <dbReference type="ARBA" id="ARBA00023136"/>
    </source>
</evidence>
<dbReference type="PANTHER" id="PTHR15458:SF5">
    <property type="entry name" value="PHOSPHATIDYLETHANOLAMINE N-METHYLTRANSFERASE"/>
    <property type="match status" value="1"/>
</dbReference>
<dbReference type="Gene3D" id="1.20.120.1630">
    <property type="match status" value="1"/>
</dbReference>
<evidence type="ECO:0000256" key="1">
    <source>
        <dbReference type="ARBA" id="ARBA00004969"/>
    </source>
</evidence>
<evidence type="ECO:0000256" key="11">
    <source>
        <dbReference type="ARBA" id="ARBA00023128"/>
    </source>
</evidence>
<comment type="catalytic activity">
    <reaction evidence="19">
        <text>1-hexadecanoyl-2-(4Z,7Z,10Z,13Z,16Z,19Z-docosahexaenoyl)-sn-glycero-3-phospho-N-methylethanolamine + S-adenosyl-L-methionine = 1-hexadecanoyl-2-(4Z,7Z,10Z,13Z,16Z,19Z-docosahexaenoyl)-sn-glycero-3-phospho-N,N-dimethylethanolamine + S-adenosyl-L-homocysteine + H(+)</text>
        <dbReference type="Rhea" id="RHEA:70767"/>
        <dbReference type="ChEBI" id="CHEBI:15378"/>
        <dbReference type="ChEBI" id="CHEBI:57856"/>
        <dbReference type="ChEBI" id="CHEBI:59789"/>
        <dbReference type="ChEBI" id="CHEBI:189861"/>
        <dbReference type="ChEBI" id="CHEBI:189862"/>
    </reaction>
    <physiologicalReaction direction="left-to-right" evidence="19">
        <dbReference type="Rhea" id="RHEA:70768"/>
    </physiologicalReaction>
</comment>
<keyword evidence="3 27" id="KW-0444">Lipid biosynthesis</keyword>
<dbReference type="GO" id="GO:0006656">
    <property type="term" value="P:phosphatidylcholine biosynthetic process"/>
    <property type="evidence" value="ECO:0007669"/>
    <property type="project" value="UniProtKB-UniRule"/>
</dbReference>
<dbReference type="Proteomes" id="UP000009136">
    <property type="component" value="Chromosome 19"/>
</dbReference>
<feature type="binding site" evidence="27">
    <location>
        <begin position="202"/>
        <end position="203"/>
    </location>
    <ligand>
        <name>S-adenosyl-L-methionine</name>
        <dbReference type="ChEBI" id="CHEBI:59789"/>
    </ligand>
</feature>
<comment type="catalytic activity">
    <reaction evidence="22">
        <text>1,2-di-(9Z-octadecenoyl)-sn-glycero-3-phospho-N-methylethanolamine + S-adenosyl-L-methionine = 1,2-di-(9Z-octadecenoyl)-sn-glycero-3-phospho-N,N-dimethylethanolamine + S-adenosyl-L-homocysteine + H(+)</text>
        <dbReference type="Rhea" id="RHEA:46112"/>
        <dbReference type="ChEBI" id="CHEBI:15378"/>
        <dbReference type="ChEBI" id="CHEBI:57856"/>
        <dbReference type="ChEBI" id="CHEBI:59789"/>
        <dbReference type="ChEBI" id="CHEBI:85679"/>
        <dbReference type="ChEBI" id="CHEBI:85680"/>
    </reaction>
    <physiologicalReaction direction="left-to-right" evidence="22">
        <dbReference type="Rhea" id="RHEA:46113"/>
    </physiologicalReaction>
</comment>
<evidence type="ECO:0000256" key="2">
    <source>
        <dbReference type="ARBA" id="ARBA00005189"/>
    </source>
</evidence>
<evidence type="ECO:0000256" key="4">
    <source>
        <dbReference type="ARBA" id="ARBA00022603"/>
    </source>
</evidence>
<dbReference type="HAMAP" id="MF_03216">
    <property type="entry name" value="PLMT"/>
    <property type="match status" value="1"/>
</dbReference>
<keyword evidence="5 27" id="KW-0808">Transferase</keyword>
<dbReference type="InterPro" id="IPR007318">
    <property type="entry name" value="Phopholipid_MeTrfase"/>
</dbReference>
<keyword evidence="8 27" id="KW-0256">Endoplasmic reticulum</keyword>
<comment type="subcellular location">
    <subcellularLocation>
        <location evidence="27">Endoplasmic reticulum membrane</location>
        <topology evidence="27">Multi-pass membrane protein</topology>
    </subcellularLocation>
    <subcellularLocation>
        <location evidence="27">Mitochondrion membrane</location>
        <topology evidence="27">Multi-pass membrane protein</topology>
    </subcellularLocation>
    <text evidence="27">Found in endoplasmic reticulum where most PEMT activity is generated and in mitochondria.</text>
</comment>
<evidence type="ECO:0000256" key="17">
    <source>
        <dbReference type="ARBA" id="ARBA00050788"/>
    </source>
</evidence>
<dbReference type="GeneTree" id="ENSGT00390000007041"/>
<dbReference type="GO" id="GO:0004608">
    <property type="term" value="F:phosphatidylethanolamine N-methyltransferase activity"/>
    <property type="evidence" value="ECO:0007669"/>
    <property type="project" value="UniProtKB-UniRule"/>
</dbReference>
<dbReference type="GO" id="GO:0005789">
    <property type="term" value="C:endoplasmic reticulum membrane"/>
    <property type="evidence" value="ECO:0007669"/>
    <property type="project" value="UniProtKB-SubCell"/>
</dbReference>
<comment type="catalytic activity">
    <reaction evidence="27">
        <text>a 1,2-diacyl-sn-glycero-3-phospho-N-methylethanolamine + S-adenosyl-L-methionine = a 1,2-diacyl-sn-glycero-3-phospho-N,N-dimethylethanolamine + S-adenosyl-L-homocysteine + H(+)</text>
        <dbReference type="Rhea" id="RHEA:32735"/>
        <dbReference type="ChEBI" id="CHEBI:15378"/>
        <dbReference type="ChEBI" id="CHEBI:57856"/>
        <dbReference type="ChEBI" id="CHEBI:59789"/>
        <dbReference type="ChEBI" id="CHEBI:64572"/>
        <dbReference type="ChEBI" id="CHEBI:64573"/>
        <dbReference type="EC" id="2.1.1.71"/>
    </reaction>
</comment>
<comment type="catalytic activity">
    <reaction evidence="27">
        <text>a 1,2-diacyl-sn-glycero-3-phosphoethanolamine + S-adenosyl-L-methionine = a 1,2-diacyl-sn-glycero-3-phospho-N-methylethanolamine + S-adenosyl-L-homocysteine + H(+)</text>
        <dbReference type="Rhea" id="RHEA:11164"/>
        <dbReference type="ChEBI" id="CHEBI:15378"/>
        <dbReference type="ChEBI" id="CHEBI:57856"/>
        <dbReference type="ChEBI" id="CHEBI:59789"/>
        <dbReference type="ChEBI" id="CHEBI:64573"/>
        <dbReference type="ChEBI" id="CHEBI:64612"/>
        <dbReference type="EC" id="2.1.1.17"/>
    </reaction>
</comment>
<dbReference type="InterPro" id="IPR024960">
    <property type="entry name" value="PEMT/MFAP"/>
</dbReference>
<keyword evidence="6 27" id="KW-0949">S-adenosyl-L-methionine</keyword>
<keyword evidence="7 27" id="KW-0812">Transmembrane</keyword>
<comment type="catalytic activity">
    <reaction evidence="25">
        <text>1,2-di-(9Z,12Z,15Z-octadecatrienoyl)-sn-glycero-3-phosphoethanolamine + S-adenosyl-L-methionine = 1,2-di-(9Z,12Z,15Z-octadecatrienoyl)-sn-glycero-3-phospho-N-methylethanolamine + S-adenosyl-L-homocysteine + H(+)</text>
        <dbReference type="Rhea" id="RHEA:70751"/>
        <dbReference type="ChEBI" id="CHEBI:15378"/>
        <dbReference type="ChEBI" id="CHEBI:57856"/>
        <dbReference type="ChEBI" id="CHEBI:59789"/>
        <dbReference type="ChEBI" id="CHEBI:189858"/>
        <dbReference type="ChEBI" id="CHEBI:189859"/>
    </reaction>
    <physiologicalReaction direction="left-to-right" evidence="25">
        <dbReference type="Rhea" id="RHEA:70752"/>
    </physiologicalReaction>
</comment>
<organism evidence="30 31">
    <name type="scientific">Bos taurus</name>
    <name type="common">Bovine</name>
    <dbReference type="NCBI Taxonomy" id="9913"/>
    <lineage>
        <taxon>Eukaryota</taxon>
        <taxon>Metazoa</taxon>
        <taxon>Chordata</taxon>
        <taxon>Craniata</taxon>
        <taxon>Vertebrata</taxon>
        <taxon>Euteleostomi</taxon>
        <taxon>Mammalia</taxon>
        <taxon>Eutheria</taxon>
        <taxon>Laurasiatheria</taxon>
        <taxon>Artiodactyla</taxon>
        <taxon>Ruminantia</taxon>
        <taxon>Pecora</taxon>
        <taxon>Bovidae</taxon>
        <taxon>Bovinae</taxon>
        <taxon>Bos</taxon>
    </lineage>
</organism>
<evidence type="ECO:0000256" key="25">
    <source>
        <dbReference type="ARBA" id="ARBA00052126"/>
    </source>
</evidence>
<proteinExistence type="inferred from homology"/>
<dbReference type="PROSITE" id="PS51599">
    <property type="entry name" value="SAM_PEMT_PEM2"/>
    <property type="match status" value="1"/>
</dbReference>
<feature type="transmembrane region" description="Helical" evidence="29">
    <location>
        <begin position="73"/>
        <end position="91"/>
    </location>
</feature>
<dbReference type="EC" id="2.1.1.71" evidence="27"/>
<dbReference type="AlphaFoldDB" id="A0AAA9TTX4"/>
<feature type="topological domain" description="Lumenal" evidence="27">
    <location>
        <begin position="137"/>
        <end position="179"/>
    </location>
</feature>
<evidence type="ECO:0000256" key="3">
    <source>
        <dbReference type="ARBA" id="ARBA00022516"/>
    </source>
</evidence>
<evidence type="ECO:0000256" key="6">
    <source>
        <dbReference type="ARBA" id="ARBA00022691"/>
    </source>
</evidence>
<evidence type="ECO:0000256" key="13">
    <source>
        <dbReference type="ARBA" id="ARBA00023209"/>
    </source>
</evidence>
<reference evidence="30" key="1">
    <citation type="submission" date="2018-03" db="EMBL/GenBank/DDBJ databases">
        <title>ARS-UCD1.2.</title>
        <authorList>
            <person name="Rosen B.D."/>
            <person name="Bickhart D.M."/>
            <person name="Koren S."/>
            <person name="Schnabel R.D."/>
            <person name="Hall R."/>
            <person name="Zimin A."/>
            <person name="Dreischer C."/>
            <person name="Schultheiss S."/>
            <person name="Schroeder S.G."/>
            <person name="Elsik C.G."/>
            <person name="Couldrey C."/>
            <person name="Liu G.E."/>
            <person name="Van Tassell C.P."/>
            <person name="Phillippy A.M."/>
            <person name="Smith T.P.L."/>
            <person name="Medrano J.F."/>
        </authorList>
    </citation>
    <scope>NUCLEOTIDE SEQUENCE [LARGE SCALE GENOMIC DNA]</scope>
    <source>
        <strain evidence="30">Hereford</strain>
    </source>
</reference>
<comment type="catalytic activity">
    <reaction evidence="24">
        <text>1,2-di-(9Z-octadecenoyl)-sn-glycero-3-phosphoethanolamine + S-adenosyl-L-methionine = 1,2-di-(9Z-octadecenoyl)-sn-glycero-3-phospho-N-methylethanolamine + S-adenosyl-L-homocysteine + H(+)</text>
        <dbReference type="Rhea" id="RHEA:70619"/>
        <dbReference type="ChEBI" id="CHEBI:15378"/>
        <dbReference type="ChEBI" id="CHEBI:57856"/>
        <dbReference type="ChEBI" id="CHEBI:59789"/>
        <dbReference type="ChEBI" id="CHEBI:74986"/>
        <dbReference type="ChEBI" id="CHEBI:85679"/>
    </reaction>
    <physiologicalReaction direction="left-to-right" evidence="24">
        <dbReference type="Rhea" id="RHEA:70620"/>
    </physiologicalReaction>
</comment>
<evidence type="ECO:0000256" key="5">
    <source>
        <dbReference type="ARBA" id="ARBA00022679"/>
    </source>
</evidence>
<comment type="catalytic activity">
    <reaction evidence="23">
        <text>1,2-di-(9Z,12Z,15Z-octadecatrienoyl)-sn-glycero-3-phospho-N-methylethanolamine + S-adenosyl-L-methionine = 1,2-di-(9Z,12Z,15Z-octadecatrienoyl)-sn-glycero-3-phospho-N,N-dimethylethanolamine + S-adenosyl-L-homocysteine + H(+)</text>
        <dbReference type="Rhea" id="RHEA:70755"/>
        <dbReference type="ChEBI" id="CHEBI:15378"/>
        <dbReference type="ChEBI" id="CHEBI:57856"/>
        <dbReference type="ChEBI" id="CHEBI:59789"/>
        <dbReference type="ChEBI" id="CHEBI:189859"/>
        <dbReference type="ChEBI" id="CHEBI:189860"/>
    </reaction>
    <physiologicalReaction direction="left-to-right" evidence="23">
        <dbReference type="Rhea" id="RHEA:70756"/>
    </physiologicalReaction>
</comment>
<comment type="catalytic activity">
    <reaction evidence="21">
        <text>1,2-di-(9Z,12Z-octadecadienoyl)-sn-glycero-3-phospho-N,N-dimethylethanolamine + S-adenosyl-L-methionine = 1,2-di-(9Z,12Z-octadecadienoyl)-sn-glycero-3-phosphocholine + S-adenosyl-L-homocysteine + H(+)</text>
        <dbReference type="Rhea" id="RHEA:70747"/>
        <dbReference type="ChEBI" id="CHEBI:15378"/>
        <dbReference type="ChEBI" id="CHEBI:42027"/>
        <dbReference type="ChEBI" id="CHEBI:57856"/>
        <dbReference type="ChEBI" id="CHEBI:59789"/>
        <dbReference type="ChEBI" id="CHEBI:189849"/>
    </reaction>
    <physiologicalReaction direction="left-to-right" evidence="21">
        <dbReference type="Rhea" id="RHEA:70748"/>
    </physiologicalReaction>
</comment>
<keyword evidence="10 27" id="KW-0443">Lipid metabolism</keyword>
<evidence type="ECO:0000256" key="10">
    <source>
        <dbReference type="ARBA" id="ARBA00023098"/>
    </source>
</evidence>
<dbReference type="Pfam" id="PF04191">
    <property type="entry name" value="PEMT"/>
    <property type="match status" value="1"/>
</dbReference>
<dbReference type="GO" id="GO:0032259">
    <property type="term" value="P:methylation"/>
    <property type="evidence" value="ECO:0007669"/>
    <property type="project" value="UniProtKB-KW"/>
</dbReference>
<keyword evidence="4 27" id="KW-0489">Methyltransferase</keyword>
<evidence type="ECO:0000256" key="22">
    <source>
        <dbReference type="ARBA" id="ARBA00051455"/>
    </source>
</evidence>
<comment type="catalytic activity">
    <reaction evidence="26">
        <text>1,2-di-(9Z-octadecenoyl)-sn-glycero-3-phospho-N,N-dimethylethanolamine + S-adenosyl-L-methionine = 1,2-di-(9Z-octadecenoyl)-sn-glycero-3-phosphocholine + S-adenosyl-L-homocysteine + H(+)</text>
        <dbReference type="Rhea" id="RHEA:70623"/>
        <dbReference type="ChEBI" id="CHEBI:15378"/>
        <dbReference type="ChEBI" id="CHEBI:57856"/>
        <dbReference type="ChEBI" id="CHEBI:59789"/>
        <dbReference type="ChEBI" id="CHEBI:74669"/>
        <dbReference type="ChEBI" id="CHEBI:85680"/>
    </reaction>
    <physiologicalReaction direction="left-to-right" evidence="26">
        <dbReference type="Rhea" id="RHEA:70624"/>
    </physiologicalReaction>
</comment>
<feature type="region of interest" description="Disordered" evidence="28">
    <location>
        <begin position="17"/>
        <end position="36"/>
    </location>
</feature>
<evidence type="ECO:0000256" key="29">
    <source>
        <dbReference type="SAM" id="Phobius"/>
    </source>
</evidence>
<evidence type="ECO:0000256" key="9">
    <source>
        <dbReference type="ARBA" id="ARBA00022989"/>
    </source>
</evidence>
<comment type="similarity">
    <text evidence="27">Belongs to the class VI-like SAM-binding methyltransferase superfamily. PEMT/PEM2 methyltransferase family.</text>
</comment>
<reference evidence="30" key="2">
    <citation type="submission" date="2025-08" db="UniProtKB">
        <authorList>
            <consortium name="Ensembl"/>
        </authorList>
    </citation>
    <scope>IDENTIFICATION</scope>
    <source>
        <strain evidence="30">Hereford</strain>
    </source>
</reference>
<comment type="pathway">
    <text evidence="2">Lipid metabolism.</text>
</comment>
<name>A0AAA9TTX4_BOVIN</name>
<comment type="function">
    <text evidence="27">Catalyzes the three sequential steps of the methylation pathway for the biosynthesis of phosphatidylcholine, a critical and essential component for membrane structure. Uses S-adenosylmethionine (S-adenosyl-L-methionine, SAM or AdoMet) as the methyl group donor for the methylation of phosphatidylethanolamine (1,2-diacyl-sn-glycero-3-phosphoethanolamine, PE) to phosphatidylmonomethylethanolamine (1,2-diacyl-sn-glycero-3-phospho-N-methylethanolamine, PMME), PMME to phosphatidyldimethylethanolamine (1,2-diacyl-sn-glycero-3-phospho-N,N-dimethylethanolamine, PDME), and PDME to phosphatidylcholine (1,2-diacyl-sn-glycero-3-phosphocholine, PC), producing S-adenosyl-L-homocysteine in each step.</text>
</comment>
<evidence type="ECO:0000256" key="15">
    <source>
        <dbReference type="ARBA" id="ARBA00050433"/>
    </source>
</evidence>
<keyword evidence="9 27" id="KW-1133">Transmembrane helix</keyword>
<feature type="topological domain" description="Lumenal" evidence="27">
    <location>
        <begin position="1"/>
        <end position="26"/>
    </location>
</feature>
<evidence type="ECO:0000256" key="27">
    <source>
        <dbReference type="HAMAP-Rule" id="MF_03216"/>
    </source>
</evidence>
<sequence length="221" mass="23836">MGPVLGVGGFLEARARSLQGNPRPTSPGRAGPVRSSVAAPDCCGGLGNLDFRKVARWEHKTRKLSKAFGSPRLACYTLGGAILLLNVLRSHCFTQAMLSQPRMQSLDNPAVYHVGLALLGVGGVFVLSSFLALGFTGTFLGDYFGILKEARVTMFPFSVLDNPMYWGSTAIYLGWAIVHASPTGLLLTALVALIYMVAIVYEEPFTAEIYQQKASQAYKRS</sequence>
<comment type="catalytic activity">
    <reaction evidence="16">
        <text>1-hexadecanoyl-2-(4Z,7Z,10Z,13Z,16Z,19Z-docosahexaenoyl)-sn-glycero-3-phosphoethanolamine + S-adenosyl-L-methionine = 1-hexadecanoyl-2-(4Z,7Z,10Z,13Z,16Z,19Z-docosahexaenoyl)-sn-glycero-3-phospho-N-methylethanolamine + S-adenosyl-L-homocysteine + H(+)</text>
        <dbReference type="Rhea" id="RHEA:70763"/>
        <dbReference type="ChEBI" id="CHEBI:15378"/>
        <dbReference type="ChEBI" id="CHEBI:57856"/>
        <dbReference type="ChEBI" id="CHEBI:59789"/>
        <dbReference type="ChEBI" id="CHEBI:78261"/>
        <dbReference type="ChEBI" id="CHEBI:189861"/>
    </reaction>
    <physiologicalReaction direction="left-to-right" evidence="16">
        <dbReference type="Rhea" id="RHEA:70764"/>
    </physiologicalReaction>
</comment>
<keyword evidence="11 27" id="KW-0496">Mitochondrion</keyword>
<comment type="catalytic activity">
    <reaction evidence="27">
        <text>a 1,2-diacyl-sn-glycero-3-phospho-N,N-dimethylethanolamine + S-adenosyl-L-methionine = a 1,2-diacyl-sn-glycero-3-phosphocholine + S-adenosyl-L-homocysteine + H(+)</text>
        <dbReference type="Rhea" id="RHEA:32739"/>
        <dbReference type="ChEBI" id="CHEBI:15378"/>
        <dbReference type="ChEBI" id="CHEBI:57643"/>
        <dbReference type="ChEBI" id="CHEBI:57856"/>
        <dbReference type="ChEBI" id="CHEBI:59789"/>
        <dbReference type="ChEBI" id="CHEBI:64572"/>
    </reaction>
</comment>
<accession>A0AAA9TTX4</accession>
<evidence type="ECO:0000256" key="23">
    <source>
        <dbReference type="ARBA" id="ARBA00051880"/>
    </source>
</evidence>
<dbReference type="FunFam" id="1.20.120.1630:FF:000005">
    <property type="entry name" value="Phosphatidylethanolamine N-methyltransferase"/>
    <property type="match status" value="1"/>
</dbReference>
<evidence type="ECO:0000256" key="19">
    <source>
        <dbReference type="ARBA" id="ARBA00050899"/>
    </source>
</evidence>
<comment type="catalytic activity">
    <reaction evidence="18">
        <text>1,2-di-(9Z,12Z-octadecadienoyl)-sn-glycero-3-phospho-N-methylethanolamine + S-adenosyl-L-methionine = 1,2-di-(9Z,12Z-octadecadienoyl)-sn-glycero-3-phospho-N,N-dimethylethanolamine + S-adenosyl-L-homocysteine + H(+)</text>
        <dbReference type="Rhea" id="RHEA:70743"/>
        <dbReference type="ChEBI" id="CHEBI:15378"/>
        <dbReference type="ChEBI" id="CHEBI:57856"/>
        <dbReference type="ChEBI" id="CHEBI:59789"/>
        <dbReference type="ChEBI" id="CHEBI:189848"/>
        <dbReference type="ChEBI" id="CHEBI:189849"/>
    </reaction>
    <physiologicalReaction direction="left-to-right" evidence="18">
        <dbReference type="Rhea" id="RHEA:70744"/>
    </physiologicalReaction>
</comment>
<keyword evidence="13 27" id="KW-0594">Phospholipid biosynthesis</keyword>
<evidence type="ECO:0000256" key="8">
    <source>
        <dbReference type="ARBA" id="ARBA00022824"/>
    </source>
</evidence>
<reference evidence="30" key="3">
    <citation type="submission" date="2025-09" db="UniProtKB">
        <authorList>
            <consortium name="Ensembl"/>
        </authorList>
    </citation>
    <scope>IDENTIFICATION</scope>
    <source>
        <strain evidence="30">Hereford</strain>
    </source>
</reference>
<dbReference type="EC" id="2.1.1.17" evidence="27"/>
<dbReference type="Ensembl" id="ENSBTAT00000114173.2">
    <property type="protein sequence ID" value="ENSBTAP00000100534.1"/>
    <property type="gene ID" value="ENSBTAG00000016432.8"/>
</dbReference>
<evidence type="ECO:0000256" key="24">
    <source>
        <dbReference type="ARBA" id="ARBA00051941"/>
    </source>
</evidence>
<comment type="catalytic activity">
    <reaction evidence="20">
        <text>1,2-di-(9Z,12Z,15Z-octadecatrienoyl)-sn-glycero-3-phospho-N,N-dimethylethanolamine + S-adenosyl-L-methionine = 1,2-di-(9Z,12Z,15Z-octadecatrienoyl)-sn-glycero-3-phosphocholine + S-adenosyl-L-homocysteine + H(+)</text>
        <dbReference type="Rhea" id="RHEA:70759"/>
        <dbReference type="ChEBI" id="CHEBI:15378"/>
        <dbReference type="ChEBI" id="CHEBI:57856"/>
        <dbReference type="ChEBI" id="CHEBI:59789"/>
        <dbReference type="ChEBI" id="CHEBI:86161"/>
        <dbReference type="ChEBI" id="CHEBI:189860"/>
    </reaction>
    <physiologicalReaction direction="left-to-right" evidence="20">
        <dbReference type="Rhea" id="RHEA:70760"/>
    </physiologicalReaction>
</comment>
<keyword evidence="12 27" id="KW-0472">Membrane</keyword>
<protein>
    <recommendedName>
        <fullName evidence="27">Phosphatidylethanolamine N-methyltransferase</fullName>
        <shortName evidence="27">PEAMT</shortName>
        <shortName evidence="27">PEMT</shortName>
        <ecNumber evidence="27">2.1.1.17</ecNumber>
        <ecNumber evidence="27">2.1.1.71</ecNumber>
    </recommendedName>
    <alternativeName>
        <fullName evidence="27">Phospholipid methyltransferase</fullName>
        <shortName evidence="27">PLMT</shortName>
    </alternativeName>
</protein>
<feature type="binding site" evidence="27">
    <location>
        <begin position="120"/>
        <end position="122"/>
    </location>
    <ligand>
        <name>S-adenosyl-L-methionine</name>
        <dbReference type="ChEBI" id="CHEBI:59789"/>
    </ligand>
</feature>
<evidence type="ECO:0000256" key="28">
    <source>
        <dbReference type="SAM" id="MobiDB-lite"/>
    </source>
</evidence>
<evidence type="ECO:0000256" key="21">
    <source>
        <dbReference type="ARBA" id="ARBA00051451"/>
    </source>
</evidence>
<keyword evidence="31" id="KW-1185">Reference proteome</keyword>
<feature type="topological domain" description="Cytoplasmic" evidence="27">
    <location>
        <begin position="201"/>
        <end position="221"/>
    </location>
</feature>
<comment type="caution">
    <text evidence="27">Lacks conserved residue(s) required for the propagation of feature annotation.</text>
</comment>